<reference evidence="2 4" key="1">
    <citation type="submission" date="2024-02" db="EMBL/GenBank/DDBJ databases">
        <authorList>
            <person name="Chen Y."/>
            <person name="Shah S."/>
            <person name="Dougan E. K."/>
            <person name="Thang M."/>
            <person name="Chan C."/>
        </authorList>
    </citation>
    <scope>NUCLEOTIDE SEQUENCE [LARGE SCALE GENOMIC DNA]</scope>
</reference>
<evidence type="ECO:0000313" key="3">
    <source>
        <dbReference type="EMBL" id="CAK9038614.1"/>
    </source>
</evidence>
<protein>
    <submittedName>
        <fullName evidence="2">Uncharacterized protein</fullName>
    </submittedName>
</protein>
<comment type="caution">
    <text evidence="2">The sequence shown here is derived from an EMBL/GenBank/DDBJ whole genome shotgun (WGS) entry which is preliminary data.</text>
</comment>
<organism evidence="2 4">
    <name type="scientific">Durusdinium trenchii</name>
    <dbReference type="NCBI Taxonomy" id="1381693"/>
    <lineage>
        <taxon>Eukaryota</taxon>
        <taxon>Sar</taxon>
        <taxon>Alveolata</taxon>
        <taxon>Dinophyceae</taxon>
        <taxon>Suessiales</taxon>
        <taxon>Symbiodiniaceae</taxon>
        <taxon>Durusdinium</taxon>
    </lineage>
</organism>
<gene>
    <name evidence="2" type="ORF">CCMP2556_LOCUS21090</name>
    <name evidence="3" type="ORF">CCMP2556_LOCUS21099</name>
</gene>
<proteinExistence type="predicted"/>
<feature type="compositionally biased region" description="Low complexity" evidence="1">
    <location>
        <begin position="237"/>
        <end position="250"/>
    </location>
</feature>
<dbReference type="EMBL" id="CAXAMN010012592">
    <property type="protein sequence ID" value="CAK9038598.1"/>
    <property type="molecule type" value="Genomic_DNA"/>
</dbReference>
<keyword evidence="4" id="KW-1185">Reference proteome</keyword>
<accession>A0ABP0LIZ7</accession>
<evidence type="ECO:0000313" key="2">
    <source>
        <dbReference type="EMBL" id="CAK9038598.1"/>
    </source>
</evidence>
<dbReference type="GO" id="GO:0005840">
    <property type="term" value="C:ribosome"/>
    <property type="evidence" value="ECO:0007669"/>
    <property type="project" value="UniProtKB-KW"/>
</dbReference>
<feature type="compositionally biased region" description="Acidic residues" evidence="1">
    <location>
        <begin position="157"/>
        <end position="174"/>
    </location>
</feature>
<sequence length="347" mass="38417">MKENLPLGLIAIFNDPDYKGSALVDLGDTSMIRTPSAKEISRNYVWLLPVVPSAYFLTDVFLMLDSMLDKKMLVPRENEGKLSLAGQEGVKLKRVLGALRNLWRSNKTNGQDEKITHLKSFLERSPTKAPDSGDEAALPDGPAENDGWASVAKPDSEPSDSESLDGEPIDDGDEIVGRGPSRGQDDDQLVEREPSCGHHSENDDESDGSESESNAVLQTGGDSPTLRLGESPKSDKSGVSATSVDSSCSSSHRDSQVSSGWMGKAINHYSRQEEKENRLHQLVQSVHNDLESQVMSKLEEAEWTSYQEWCLETLRCFGDCVYPKLAKLDFFKTWCSNRKAQDTQFQR</sequence>
<evidence type="ECO:0000256" key="1">
    <source>
        <dbReference type="SAM" id="MobiDB-lite"/>
    </source>
</evidence>
<dbReference type="EMBL" id="CAXAMN010012603">
    <property type="protein sequence ID" value="CAK9038614.1"/>
    <property type="molecule type" value="Genomic_DNA"/>
</dbReference>
<feature type="region of interest" description="Disordered" evidence="1">
    <location>
        <begin position="123"/>
        <end position="261"/>
    </location>
</feature>
<name>A0ABP0LIZ7_9DINO</name>
<feature type="compositionally biased region" description="Basic and acidic residues" evidence="1">
    <location>
        <begin position="183"/>
        <end position="201"/>
    </location>
</feature>
<dbReference type="Proteomes" id="UP001642484">
    <property type="component" value="Unassembled WGS sequence"/>
</dbReference>
<evidence type="ECO:0000313" key="4">
    <source>
        <dbReference type="Proteomes" id="UP001642484"/>
    </source>
</evidence>